<evidence type="ECO:0000256" key="2">
    <source>
        <dbReference type="ARBA" id="ARBA00022729"/>
    </source>
</evidence>
<reference evidence="7" key="3">
    <citation type="submission" date="2025-09" db="UniProtKB">
        <authorList>
            <consortium name="Ensembl"/>
        </authorList>
    </citation>
    <scope>IDENTIFICATION</scope>
</reference>
<evidence type="ECO:0000256" key="1">
    <source>
        <dbReference type="ARBA" id="ARBA00022670"/>
    </source>
</evidence>
<dbReference type="CDD" id="cd00190">
    <property type="entry name" value="Tryp_SPc"/>
    <property type="match status" value="1"/>
</dbReference>
<dbReference type="HOGENOM" id="CLU_006842_1_0_1"/>
<keyword evidence="1" id="KW-0645">Protease</keyword>
<dbReference type="FunFam" id="2.40.10.10:FF:000120">
    <property type="entry name" value="Putative serine protease"/>
    <property type="match status" value="1"/>
</dbReference>
<proteinExistence type="predicted"/>
<keyword evidence="3" id="KW-0378">Hydrolase</keyword>
<dbReference type="Proteomes" id="UP000002280">
    <property type="component" value="Chromosome 3"/>
</dbReference>
<gene>
    <name evidence="7" type="primary">PRSS57</name>
</gene>
<name>F7EZH8_MONDO</name>
<reference evidence="7 8" key="1">
    <citation type="journal article" date="2007" name="Nature">
        <title>Genome of the marsupial Monodelphis domestica reveals innovation in non-coding sequences.</title>
        <authorList>
            <person name="Mikkelsen T.S."/>
            <person name="Wakefield M.J."/>
            <person name="Aken B."/>
            <person name="Amemiya C.T."/>
            <person name="Chang J.L."/>
            <person name="Duke S."/>
            <person name="Garber M."/>
            <person name="Gentles A.J."/>
            <person name="Goodstadt L."/>
            <person name="Heger A."/>
            <person name="Jurka J."/>
            <person name="Kamal M."/>
            <person name="Mauceli E."/>
            <person name="Searle S.M."/>
            <person name="Sharpe T."/>
            <person name="Baker M.L."/>
            <person name="Batzer M.A."/>
            <person name="Benos P.V."/>
            <person name="Belov K."/>
            <person name="Clamp M."/>
            <person name="Cook A."/>
            <person name="Cuff J."/>
            <person name="Das R."/>
            <person name="Davidow L."/>
            <person name="Deakin J.E."/>
            <person name="Fazzari M.J."/>
            <person name="Glass J.L."/>
            <person name="Grabherr M."/>
            <person name="Greally J.M."/>
            <person name="Gu W."/>
            <person name="Hore T.A."/>
            <person name="Huttley G.A."/>
            <person name="Kleber M."/>
            <person name="Jirtle R.L."/>
            <person name="Koina E."/>
            <person name="Lee J.T."/>
            <person name="Mahony S."/>
            <person name="Marra M.A."/>
            <person name="Miller R.D."/>
            <person name="Nicholls R.D."/>
            <person name="Oda M."/>
            <person name="Papenfuss A.T."/>
            <person name="Parra Z.E."/>
            <person name="Pollock D.D."/>
            <person name="Ray D.A."/>
            <person name="Schein J.E."/>
            <person name="Speed T.P."/>
            <person name="Thompson K."/>
            <person name="VandeBerg J.L."/>
            <person name="Wade C.M."/>
            <person name="Walker J.A."/>
            <person name="Waters P.D."/>
            <person name="Webber C."/>
            <person name="Weidman J.R."/>
            <person name="Xie X."/>
            <person name="Zody M.C."/>
            <person name="Baldwin J."/>
            <person name="Abdouelleil A."/>
            <person name="Abdulkadir J."/>
            <person name="Abebe A."/>
            <person name="Abera B."/>
            <person name="Abreu J."/>
            <person name="Acer S.C."/>
            <person name="Aftuck L."/>
            <person name="Alexander A."/>
            <person name="An P."/>
            <person name="Anderson E."/>
            <person name="Anderson S."/>
            <person name="Arachi H."/>
            <person name="Azer M."/>
            <person name="Bachantsang P."/>
            <person name="Barry A."/>
            <person name="Bayul T."/>
            <person name="Berlin A."/>
            <person name="Bessette D."/>
            <person name="Bloom T."/>
            <person name="Bloom T."/>
            <person name="Boguslavskiy L."/>
            <person name="Bonnet C."/>
            <person name="Boukhgalter B."/>
            <person name="Bourzgui I."/>
            <person name="Brown A."/>
            <person name="Cahill P."/>
            <person name="Channer S."/>
            <person name="Cheshatsang Y."/>
            <person name="Chuda L."/>
            <person name="Citroen M."/>
            <person name="Collymore A."/>
            <person name="Cooke P."/>
            <person name="Costello M."/>
            <person name="D'Aco K."/>
            <person name="Daza R."/>
            <person name="De Haan G."/>
            <person name="DeGray S."/>
            <person name="DeMaso C."/>
            <person name="Dhargay N."/>
            <person name="Dooley K."/>
            <person name="Dooley E."/>
            <person name="Doricent M."/>
            <person name="Dorje P."/>
            <person name="Dorjee K."/>
            <person name="Dupes A."/>
            <person name="Elong R."/>
            <person name="Falk J."/>
            <person name="Farina A."/>
            <person name="Faro S."/>
            <person name="Ferguson D."/>
            <person name="Fisher S."/>
            <person name="Foley C.D."/>
            <person name="Franke A."/>
            <person name="Friedrich D."/>
            <person name="Gadbois L."/>
            <person name="Gearin G."/>
            <person name="Gearin C.R."/>
            <person name="Giannoukos G."/>
            <person name="Goode T."/>
            <person name="Graham J."/>
            <person name="Grandbois E."/>
            <person name="Grewal S."/>
            <person name="Gyaltsen K."/>
            <person name="Hafez N."/>
            <person name="Hagos B."/>
            <person name="Hall J."/>
            <person name="Henson C."/>
            <person name="Hollinger A."/>
            <person name="Honan T."/>
            <person name="Huard M.D."/>
            <person name="Hughes L."/>
            <person name="Hurhula B."/>
            <person name="Husby M.E."/>
            <person name="Kamat A."/>
            <person name="Kanga B."/>
            <person name="Kashin S."/>
            <person name="Khazanovich D."/>
            <person name="Kisner P."/>
            <person name="Lance K."/>
            <person name="Lara M."/>
            <person name="Lee W."/>
            <person name="Lennon N."/>
            <person name="Letendre F."/>
            <person name="LeVine R."/>
            <person name="Lipovsky A."/>
            <person name="Liu X."/>
            <person name="Liu J."/>
            <person name="Liu S."/>
            <person name="Lokyitsang T."/>
            <person name="Lokyitsang Y."/>
            <person name="Lubonja R."/>
            <person name="Lui A."/>
            <person name="MacDonald P."/>
            <person name="Magnisalis V."/>
            <person name="Maru K."/>
            <person name="Matthews C."/>
            <person name="McCusker W."/>
            <person name="McDonough S."/>
            <person name="Mehta T."/>
            <person name="Meldrim J."/>
            <person name="Meneus L."/>
            <person name="Mihai O."/>
            <person name="Mihalev A."/>
            <person name="Mihova T."/>
            <person name="Mittelman R."/>
            <person name="Mlenga V."/>
            <person name="Montmayeur A."/>
            <person name="Mulrain L."/>
            <person name="Navidi A."/>
            <person name="Naylor J."/>
            <person name="Negash T."/>
            <person name="Nguyen T."/>
            <person name="Nguyen N."/>
            <person name="Nicol R."/>
            <person name="Norbu C."/>
            <person name="Norbu N."/>
            <person name="Novod N."/>
            <person name="O'Neill B."/>
            <person name="Osman S."/>
            <person name="Markiewicz E."/>
            <person name="Oyono O.L."/>
            <person name="Patti C."/>
            <person name="Phunkhang P."/>
            <person name="Pierre F."/>
            <person name="Priest M."/>
            <person name="Raghuraman S."/>
            <person name="Rege F."/>
            <person name="Reyes R."/>
            <person name="Rise C."/>
            <person name="Rogov P."/>
            <person name="Ross K."/>
            <person name="Ryan E."/>
            <person name="Settipalli S."/>
            <person name="Shea T."/>
            <person name="Sherpa N."/>
            <person name="Shi L."/>
            <person name="Shih D."/>
            <person name="Sparrow T."/>
            <person name="Spaulding J."/>
            <person name="Stalker J."/>
            <person name="Stange-Thomann N."/>
            <person name="Stavropoulos S."/>
            <person name="Stone C."/>
            <person name="Strader C."/>
            <person name="Tesfaye S."/>
            <person name="Thomson T."/>
            <person name="Thoulutsang Y."/>
            <person name="Thoulutsang D."/>
            <person name="Topham K."/>
            <person name="Topping I."/>
            <person name="Tsamla T."/>
            <person name="Vassiliev H."/>
            <person name="Vo A."/>
            <person name="Wangchuk T."/>
            <person name="Wangdi T."/>
            <person name="Weiand M."/>
            <person name="Wilkinson J."/>
            <person name="Wilson A."/>
            <person name="Yadav S."/>
            <person name="Young G."/>
            <person name="Yu Q."/>
            <person name="Zembek L."/>
            <person name="Zhong D."/>
            <person name="Zimmer A."/>
            <person name="Zwirko Z."/>
            <person name="Jaffe D.B."/>
            <person name="Alvarez P."/>
            <person name="Brockman W."/>
            <person name="Butler J."/>
            <person name="Chin C."/>
            <person name="Gnerre S."/>
            <person name="MacCallum I."/>
            <person name="Graves J.A."/>
            <person name="Ponting C.P."/>
            <person name="Breen M."/>
            <person name="Samollow P.B."/>
            <person name="Lander E.S."/>
            <person name="Lindblad-Toh K."/>
        </authorList>
    </citation>
    <scope>NUCLEOTIDE SEQUENCE [LARGE SCALE GENOMIC DNA]</scope>
</reference>
<keyword evidence="2" id="KW-0732">Signal</keyword>
<evidence type="ECO:0000313" key="7">
    <source>
        <dbReference type="Ensembl" id="ENSMODP00000007977.2"/>
    </source>
</evidence>
<dbReference type="InterPro" id="IPR001314">
    <property type="entry name" value="Peptidase_S1A"/>
</dbReference>
<evidence type="ECO:0000256" key="5">
    <source>
        <dbReference type="ARBA" id="ARBA00023157"/>
    </source>
</evidence>
<dbReference type="AlphaFoldDB" id="F7EZH8"/>
<dbReference type="Bgee" id="ENSMODG00000006426">
    <property type="expression patterns" value="Expressed in lung and 17 other cell types or tissues"/>
</dbReference>
<dbReference type="Ensembl" id="ENSMODT00000008140.3">
    <property type="protein sequence ID" value="ENSMODP00000007977.2"/>
    <property type="gene ID" value="ENSMODG00000006426.4"/>
</dbReference>
<evidence type="ECO:0000313" key="8">
    <source>
        <dbReference type="Proteomes" id="UP000002280"/>
    </source>
</evidence>
<keyword evidence="8" id="KW-1185">Reference proteome</keyword>
<accession>F7EZH8</accession>
<dbReference type="STRING" id="13616.ENSMODP00000007977"/>
<dbReference type="OrthoDB" id="8440449at2759"/>
<evidence type="ECO:0000256" key="3">
    <source>
        <dbReference type="ARBA" id="ARBA00022801"/>
    </source>
</evidence>
<dbReference type="InterPro" id="IPR043504">
    <property type="entry name" value="Peptidase_S1_PA_chymotrypsin"/>
</dbReference>
<dbReference type="KEGG" id="mdo:100024552"/>
<dbReference type="PROSITE" id="PS50240">
    <property type="entry name" value="TRYPSIN_DOM"/>
    <property type="match status" value="1"/>
</dbReference>
<keyword evidence="4" id="KW-0720">Serine protease</keyword>
<organism evidence="7 8">
    <name type="scientific">Monodelphis domestica</name>
    <name type="common">Gray short-tailed opossum</name>
    <dbReference type="NCBI Taxonomy" id="13616"/>
    <lineage>
        <taxon>Eukaryota</taxon>
        <taxon>Metazoa</taxon>
        <taxon>Chordata</taxon>
        <taxon>Craniata</taxon>
        <taxon>Vertebrata</taxon>
        <taxon>Euteleostomi</taxon>
        <taxon>Mammalia</taxon>
        <taxon>Metatheria</taxon>
        <taxon>Didelphimorphia</taxon>
        <taxon>Didelphidae</taxon>
        <taxon>Monodelphis</taxon>
    </lineage>
</organism>
<evidence type="ECO:0000259" key="6">
    <source>
        <dbReference type="PROSITE" id="PS50240"/>
    </source>
</evidence>
<dbReference type="eggNOG" id="KOG3627">
    <property type="taxonomic scope" value="Eukaryota"/>
</dbReference>
<dbReference type="GO" id="GO:0004252">
    <property type="term" value="F:serine-type endopeptidase activity"/>
    <property type="evidence" value="ECO:0000318"/>
    <property type="project" value="GO_Central"/>
</dbReference>
<reference evidence="7" key="2">
    <citation type="submission" date="2025-08" db="UniProtKB">
        <authorList>
            <consortium name="Ensembl"/>
        </authorList>
    </citation>
    <scope>IDENTIFICATION</scope>
</reference>
<dbReference type="PRINTS" id="PR00722">
    <property type="entry name" value="CHYMOTRYPSIN"/>
</dbReference>
<dbReference type="PROSITE" id="PS00134">
    <property type="entry name" value="TRYPSIN_HIS"/>
    <property type="match status" value="1"/>
</dbReference>
<dbReference type="InterPro" id="IPR009003">
    <property type="entry name" value="Peptidase_S1_PA"/>
</dbReference>
<keyword evidence="5" id="KW-1015">Disulfide bond</keyword>
<dbReference type="PANTHER" id="PTHR24271:SF55">
    <property type="entry name" value="SERINE PROTEASE 57"/>
    <property type="match status" value="1"/>
</dbReference>
<dbReference type="FunCoup" id="F7EZH8">
    <property type="interactions" value="83"/>
</dbReference>
<feature type="domain" description="Peptidase S1" evidence="6">
    <location>
        <begin position="38"/>
        <end position="266"/>
    </location>
</feature>
<dbReference type="InParanoid" id="F7EZH8"/>
<dbReference type="PANTHER" id="PTHR24271">
    <property type="entry name" value="KALLIKREIN-RELATED"/>
    <property type="match status" value="1"/>
</dbReference>
<protein>
    <submittedName>
        <fullName evidence="7">Serine protease 57</fullName>
    </submittedName>
</protein>
<dbReference type="MEROPS" id="S01.319"/>
<dbReference type="GeneTree" id="ENSGT00940000162457"/>
<dbReference type="GO" id="GO:0051604">
    <property type="term" value="P:protein maturation"/>
    <property type="evidence" value="ECO:0000318"/>
    <property type="project" value="GO_Central"/>
</dbReference>
<dbReference type="Pfam" id="PF00089">
    <property type="entry name" value="Trypsin"/>
    <property type="match status" value="1"/>
</dbReference>
<evidence type="ECO:0000256" key="4">
    <source>
        <dbReference type="ARBA" id="ARBA00022825"/>
    </source>
</evidence>
<dbReference type="InterPro" id="IPR001254">
    <property type="entry name" value="Trypsin_dom"/>
</dbReference>
<dbReference type="GO" id="GO:0005615">
    <property type="term" value="C:extracellular space"/>
    <property type="evidence" value="ECO:0000318"/>
    <property type="project" value="GO_Central"/>
</dbReference>
<dbReference type="InterPro" id="IPR018114">
    <property type="entry name" value="TRYPSIN_HIS"/>
</dbReference>
<dbReference type="SUPFAM" id="SSF50494">
    <property type="entry name" value="Trypsin-like serine proteases"/>
    <property type="match status" value="1"/>
</dbReference>
<sequence>MLALSLLFPMDPQGWLLTGILTFFLGCGGLPGCKSGRIIGGREVKPHSRPYMASVRFMGHHHCGGVLFMAQWVMTAAHCFFNKNSSLSLIVLGAHSTNNPEPTQQTFTIQQSILHPGYDPQTHQNDLCLLKLDHKATLSSSVGLVKLPRAGVDPKHGTRCLVSGWGSLSDFGHPSPGLMEADVSVLDRRTCNSSWKGQVSSKMLCAISGKWKRVGFCTADSGGPLICGTQALGIVSFSGTWCGDPKTPDVYTLISAFITWIRSVTQKSTLTPFPS</sequence>
<dbReference type="SMART" id="SM00020">
    <property type="entry name" value="Tryp_SPc"/>
    <property type="match status" value="1"/>
</dbReference>
<dbReference type="Gene3D" id="2.40.10.10">
    <property type="entry name" value="Trypsin-like serine proteases"/>
    <property type="match status" value="2"/>
</dbReference>
<dbReference type="GO" id="GO:0006508">
    <property type="term" value="P:proteolysis"/>
    <property type="evidence" value="ECO:0007669"/>
    <property type="project" value="UniProtKB-KW"/>
</dbReference>
<dbReference type="OMA" id="VCNSSWR"/>